<dbReference type="PANTHER" id="PTHR36966">
    <property type="entry name" value="REP-ASSOCIATED TYROSINE TRANSPOSASE"/>
    <property type="match status" value="1"/>
</dbReference>
<proteinExistence type="predicted"/>
<reference evidence="2 3" key="1">
    <citation type="submission" date="2020-07" db="EMBL/GenBank/DDBJ databases">
        <title>Halophilic bacteria isolated from french cheeses.</title>
        <authorList>
            <person name="Kothe C.I."/>
            <person name="Farah-Kraiem B."/>
            <person name="Renault P."/>
            <person name="Dridi B."/>
        </authorList>
    </citation>
    <scope>NUCLEOTIDE SEQUENCE [LARGE SCALE GENOMIC DNA]</scope>
    <source>
        <strain evidence="2 3">FME14</strain>
    </source>
</reference>
<dbReference type="Proteomes" id="UP000707245">
    <property type="component" value="Unassembled WGS sequence"/>
</dbReference>
<dbReference type="SMART" id="SM01321">
    <property type="entry name" value="Y1_Tnp"/>
    <property type="match status" value="1"/>
</dbReference>
<dbReference type="NCBIfam" id="NF047646">
    <property type="entry name" value="REP_Tyr_transpos"/>
    <property type="match status" value="1"/>
</dbReference>
<accession>A0ABR9FT50</accession>
<organism evidence="2 3">
    <name type="scientific">Pseudoalteromonas prydzensis</name>
    <dbReference type="NCBI Taxonomy" id="182141"/>
    <lineage>
        <taxon>Bacteria</taxon>
        <taxon>Pseudomonadati</taxon>
        <taxon>Pseudomonadota</taxon>
        <taxon>Gammaproteobacteria</taxon>
        <taxon>Alteromonadales</taxon>
        <taxon>Pseudoalteromonadaceae</taxon>
        <taxon>Pseudoalteromonas</taxon>
    </lineage>
</organism>
<evidence type="ECO:0000313" key="2">
    <source>
        <dbReference type="EMBL" id="MBE0459991.1"/>
    </source>
</evidence>
<protein>
    <submittedName>
        <fullName evidence="2">Transposase</fullName>
    </submittedName>
</protein>
<dbReference type="Gene3D" id="3.30.70.1290">
    <property type="entry name" value="Transposase IS200-like"/>
    <property type="match status" value="1"/>
</dbReference>
<dbReference type="InterPro" id="IPR052715">
    <property type="entry name" value="RAYT_transposase"/>
</dbReference>
<keyword evidence="3" id="KW-1185">Reference proteome</keyword>
<gene>
    <name evidence="2" type="ORF">EI167_21810</name>
</gene>
<dbReference type="InterPro" id="IPR002686">
    <property type="entry name" value="Transposase_17"/>
</dbReference>
<dbReference type="SUPFAM" id="SSF143422">
    <property type="entry name" value="Transposase IS200-like"/>
    <property type="match status" value="1"/>
</dbReference>
<dbReference type="Pfam" id="PF01797">
    <property type="entry name" value="Y1_Tnp"/>
    <property type="match status" value="1"/>
</dbReference>
<comment type="caution">
    <text evidence="2">The sequence shown here is derived from an EMBL/GenBank/DDBJ whole genome shotgun (WGS) entry which is preliminary data.</text>
</comment>
<dbReference type="InterPro" id="IPR036515">
    <property type="entry name" value="Transposase_17_sf"/>
</dbReference>
<feature type="domain" description="Transposase IS200-like" evidence="1">
    <location>
        <begin position="14"/>
        <end position="127"/>
    </location>
</feature>
<evidence type="ECO:0000259" key="1">
    <source>
        <dbReference type="SMART" id="SM01321"/>
    </source>
</evidence>
<dbReference type="RefSeq" id="WP_192543277.1">
    <property type="nucleotide sequence ID" value="NZ_CASHZX010000002.1"/>
</dbReference>
<evidence type="ECO:0000313" key="3">
    <source>
        <dbReference type="Proteomes" id="UP000707245"/>
    </source>
</evidence>
<dbReference type="PANTHER" id="PTHR36966:SF1">
    <property type="entry name" value="REP-ASSOCIATED TYROSINE TRANSPOSASE"/>
    <property type="match status" value="1"/>
</dbReference>
<name>A0ABR9FT50_9GAMM</name>
<dbReference type="EMBL" id="RRZA01000203">
    <property type="protein sequence ID" value="MBE0459991.1"/>
    <property type="molecule type" value="Genomic_DNA"/>
</dbReference>
<sequence length="148" mass="17654">MYKSQNLRKGRVSLSNHFYAITLVTHNRSNYFVSLDFNRQIIKQMQLLEVQKHLKSNAFSIMPNHIHWQFQLLNNTLLPQIIRCFKGRTAVVCREFGIYKLWQKGYYDHLIRDEDDLINNARYIIANPLRAGLVKNVADYPYWDCVYV</sequence>